<sequence>MCGTHIVRQWRVENETPHSSIANMFETCVSDFRLDPLLLTANGSSFIVLEPSLCPSLGRPSGYNRRDPIVLWGTTTSTQQIIAVCGVRTTGEKPNMTTRLSSVLVSKHVTYSEICEPAARVCIHHREPLMLKIKIRIKQHFGCLQP</sequence>
<name>A0AAE0Z4V8_9GAST</name>
<evidence type="ECO:0000313" key="2">
    <source>
        <dbReference type="Proteomes" id="UP001283361"/>
    </source>
</evidence>
<reference evidence="1" key="1">
    <citation type="journal article" date="2023" name="G3 (Bethesda)">
        <title>A reference genome for the long-term kleptoplast-retaining sea slug Elysia crispata morphotype clarki.</title>
        <authorList>
            <person name="Eastman K.E."/>
            <person name="Pendleton A.L."/>
            <person name="Shaikh M.A."/>
            <person name="Suttiyut T."/>
            <person name="Ogas R."/>
            <person name="Tomko P."/>
            <person name="Gavelis G."/>
            <person name="Widhalm J.R."/>
            <person name="Wisecaver J.H."/>
        </authorList>
    </citation>
    <scope>NUCLEOTIDE SEQUENCE</scope>
    <source>
        <strain evidence="1">ECLA1</strain>
    </source>
</reference>
<gene>
    <name evidence="1" type="ORF">RRG08_051057</name>
</gene>
<organism evidence="1 2">
    <name type="scientific">Elysia crispata</name>
    <name type="common">lettuce slug</name>
    <dbReference type="NCBI Taxonomy" id="231223"/>
    <lineage>
        <taxon>Eukaryota</taxon>
        <taxon>Metazoa</taxon>
        <taxon>Spiralia</taxon>
        <taxon>Lophotrochozoa</taxon>
        <taxon>Mollusca</taxon>
        <taxon>Gastropoda</taxon>
        <taxon>Heterobranchia</taxon>
        <taxon>Euthyneura</taxon>
        <taxon>Panpulmonata</taxon>
        <taxon>Sacoglossa</taxon>
        <taxon>Placobranchoidea</taxon>
        <taxon>Plakobranchidae</taxon>
        <taxon>Elysia</taxon>
    </lineage>
</organism>
<proteinExistence type="predicted"/>
<keyword evidence="2" id="KW-1185">Reference proteome</keyword>
<protein>
    <submittedName>
        <fullName evidence="1">Uncharacterized protein</fullName>
    </submittedName>
</protein>
<evidence type="ECO:0000313" key="1">
    <source>
        <dbReference type="EMBL" id="KAK3762904.1"/>
    </source>
</evidence>
<comment type="caution">
    <text evidence="1">The sequence shown here is derived from an EMBL/GenBank/DDBJ whole genome shotgun (WGS) entry which is preliminary data.</text>
</comment>
<accession>A0AAE0Z4V8</accession>
<dbReference type="Proteomes" id="UP001283361">
    <property type="component" value="Unassembled WGS sequence"/>
</dbReference>
<dbReference type="EMBL" id="JAWDGP010004628">
    <property type="protein sequence ID" value="KAK3762904.1"/>
    <property type="molecule type" value="Genomic_DNA"/>
</dbReference>
<dbReference type="AlphaFoldDB" id="A0AAE0Z4V8"/>